<keyword evidence="1" id="KW-1133">Transmembrane helix</keyword>
<gene>
    <name evidence="2" type="ORF">H5410_030398</name>
</gene>
<feature type="transmembrane region" description="Helical" evidence="1">
    <location>
        <begin position="24"/>
        <end position="42"/>
    </location>
</feature>
<accession>A0A9J5YIJ9</accession>
<evidence type="ECO:0000313" key="3">
    <source>
        <dbReference type="Proteomes" id="UP000824120"/>
    </source>
</evidence>
<keyword evidence="3" id="KW-1185">Reference proteome</keyword>
<protein>
    <submittedName>
        <fullName evidence="2">Uncharacterized protein</fullName>
    </submittedName>
</protein>
<proteinExistence type="predicted"/>
<sequence>MFENVFIVAKNMLRRTIWRSKSRSLIHSAILPLVIYISFLLWPTTFSMTRRLLLSITDLIFSFRAWHNGTLGKIIAIRRLTQLTQLTDARINCALKDLSCDSPLSKILKLTILASNASSSSTKVLKCPHARNDSIITHNGSTIYSSGITINTHTHTHKDEHNA</sequence>
<dbReference type="AlphaFoldDB" id="A0A9J5YIJ9"/>
<evidence type="ECO:0000256" key="1">
    <source>
        <dbReference type="SAM" id="Phobius"/>
    </source>
</evidence>
<dbReference type="EMBL" id="JACXVP010000006">
    <property type="protein sequence ID" value="KAG5599028.1"/>
    <property type="molecule type" value="Genomic_DNA"/>
</dbReference>
<comment type="caution">
    <text evidence="2">The sequence shown here is derived from an EMBL/GenBank/DDBJ whole genome shotgun (WGS) entry which is preliminary data.</text>
</comment>
<keyword evidence="1" id="KW-0472">Membrane</keyword>
<organism evidence="2 3">
    <name type="scientific">Solanum commersonii</name>
    <name type="common">Commerson's wild potato</name>
    <name type="synonym">Commerson's nightshade</name>
    <dbReference type="NCBI Taxonomy" id="4109"/>
    <lineage>
        <taxon>Eukaryota</taxon>
        <taxon>Viridiplantae</taxon>
        <taxon>Streptophyta</taxon>
        <taxon>Embryophyta</taxon>
        <taxon>Tracheophyta</taxon>
        <taxon>Spermatophyta</taxon>
        <taxon>Magnoliopsida</taxon>
        <taxon>eudicotyledons</taxon>
        <taxon>Gunneridae</taxon>
        <taxon>Pentapetalae</taxon>
        <taxon>asterids</taxon>
        <taxon>lamiids</taxon>
        <taxon>Solanales</taxon>
        <taxon>Solanaceae</taxon>
        <taxon>Solanoideae</taxon>
        <taxon>Solaneae</taxon>
        <taxon>Solanum</taxon>
    </lineage>
</organism>
<keyword evidence="1" id="KW-0812">Transmembrane</keyword>
<reference evidence="2 3" key="1">
    <citation type="submission" date="2020-09" db="EMBL/GenBank/DDBJ databases">
        <title>De no assembly of potato wild relative species, Solanum commersonii.</title>
        <authorList>
            <person name="Cho K."/>
        </authorList>
    </citation>
    <scope>NUCLEOTIDE SEQUENCE [LARGE SCALE GENOMIC DNA]</scope>
    <source>
        <strain evidence="2">LZ3.2</strain>
        <tissue evidence="2">Leaf</tissue>
    </source>
</reference>
<dbReference type="Proteomes" id="UP000824120">
    <property type="component" value="Chromosome 6"/>
</dbReference>
<name>A0A9J5YIJ9_SOLCO</name>
<evidence type="ECO:0000313" key="2">
    <source>
        <dbReference type="EMBL" id="KAG5599028.1"/>
    </source>
</evidence>